<feature type="region of interest" description="Disordered" evidence="2">
    <location>
        <begin position="332"/>
        <end position="352"/>
    </location>
</feature>
<dbReference type="PROSITE" id="PS50174">
    <property type="entry name" value="G_PATCH"/>
    <property type="match status" value="1"/>
</dbReference>
<dbReference type="InterPro" id="IPR045211">
    <property type="entry name" value="TFP11/STIP/Ntr1"/>
</dbReference>
<dbReference type="Pfam" id="PF01585">
    <property type="entry name" value="G-patch"/>
    <property type="match status" value="1"/>
</dbReference>
<feature type="region of interest" description="Disordered" evidence="2">
    <location>
        <begin position="1"/>
        <end position="28"/>
    </location>
</feature>
<comment type="similarity">
    <text evidence="1">Belongs to the TFP11/STIP family.</text>
</comment>
<dbReference type="GO" id="GO:0003676">
    <property type="term" value="F:nucleic acid binding"/>
    <property type="evidence" value="ECO:0007669"/>
    <property type="project" value="InterPro"/>
</dbReference>
<feature type="compositionally biased region" description="Basic and acidic residues" evidence="2">
    <location>
        <begin position="80"/>
        <end position="91"/>
    </location>
</feature>
<dbReference type="SMART" id="SM00443">
    <property type="entry name" value="G_patch"/>
    <property type="match status" value="1"/>
</dbReference>
<evidence type="ECO:0000256" key="1">
    <source>
        <dbReference type="ARBA" id="ARBA00010900"/>
    </source>
</evidence>
<proteinExistence type="inferred from homology"/>
<feature type="compositionally biased region" description="Basic residues" evidence="2">
    <location>
        <begin position="102"/>
        <end position="111"/>
    </location>
</feature>
<keyword evidence="5" id="KW-1185">Reference proteome</keyword>
<accession>A0AB34KYC5</accession>
<dbReference type="RefSeq" id="XP_069231680.1">
    <property type="nucleotide sequence ID" value="XM_069370952.1"/>
</dbReference>
<feature type="region of interest" description="Disordered" evidence="2">
    <location>
        <begin position="63"/>
        <end position="137"/>
    </location>
</feature>
<feature type="compositionally biased region" description="Basic residues" evidence="2">
    <location>
        <begin position="1"/>
        <end position="11"/>
    </location>
</feature>
<sequence length="738" mass="82332">MEGLGMKRKTAHQNDGPHKAPKMAGGKMSFAQRMMAKMGYKEGQGLGAEGEGIVNPIEVKMRPQGAGVGAVSERTAQYKQEQRRKAEQRGEEYEDSSEDEKRKRRERRKKAQGGIGSGTASGTSTPGGSSGMGKRKTKYRTAADVAAAAPGLEVPAKMLDSIVDATGGATKLLTSAAGLMTPTGAEGREDSEAEKIARRERLELEAFIESWHGLQEQRVYMEEHGGRLAIEDEQNKEDLERMAKLVEGVEGLKVGDLQDETSWEVMIGKLRDLQNTFKHDIERYDLQEAAVGALHPLFKRKMDGWEPLEEPELLVAELGELKTILGQSHDSLSKASDIHDQGNPYTKSRRQKTTSPYETMVYTLWLPKIRTAITNWSVLDSAPLTKLISAWRPLLPTFIFSNLTDQLLVPKLATALQTWDARKRSHHHRHANLKHTQPHAYLFPWLQHLPPYQLDPKAQNSLMSDVKRKIRHVIDGWDVSSGILPGLEEWRNLLTTELDHLFVRHLLPRLSLHLSTNLEIDPSDQDLTPLEDVLKWQSFLKPEILARLFVAEFFPKWLSTLHLWLTSEGASFDEIGQWVRWWSEQIPAPIFSQPDVQKEWAKGSEMINSALDLLDEGKDISTLRPPAAGPARPIAKEAAKKLNVPAPPTRAPAVQEAVDFRDVVESWCAEEDLTLVPLREAHQSTGLPLFRITASATGKGGVVVYLKGDVVWAQRKGDRGVFDIVGLDEGLVARAEGK</sequence>
<evidence type="ECO:0000259" key="3">
    <source>
        <dbReference type="PROSITE" id="PS50174"/>
    </source>
</evidence>
<dbReference type="PANTHER" id="PTHR23329:SF1">
    <property type="entry name" value="TUFTELIN-INTERACTING PROTEIN 11"/>
    <property type="match status" value="1"/>
</dbReference>
<reference evidence="4 5" key="1">
    <citation type="journal article" date="2020" name="Microbiol. Resour. Announc.">
        <title>Draft Genome Sequence of a Cladosporium Species Isolated from the Mesophotic Ascidian Didemnum maculosum.</title>
        <authorList>
            <person name="Gioti A."/>
            <person name="Siaperas R."/>
            <person name="Nikolaivits E."/>
            <person name="Le Goff G."/>
            <person name="Ouazzani J."/>
            <person name="Kotoulas G."/>
            <person name="Topakas E."/>
        </authorList>
    </citation>
    <scope>NUCLEOTIDE SEQUENCE [LARGE SCALE GENOMIC DNA]</scope>
    <source>
        <strain evidence="4 5">TM138-S3</strain>
    </source>
</reference>
<organism evidence="4 5">
    <name type="scientific">Cladosporium halotolerans</name>
    <dbReference type="NCBI Taxonomy" id="1052096"/>
    <lineage>
        <taxon>Eukaryota</taxon>
        <taxon>Fungi</taxon>
        <taxon>Dikarya</taxon>
        <taxon>Ascomycota</taxon>
        <taxon>Pezizomycotina</taxon>
        <taxon>Dothideomycetes</taxon>
        <taxon>Dothideomycetidae</taxon>
        <taxon>Cladosporiales</taxon>
        <taxon>Cladosporiaceae</taxon>
        <taxon>Cladosporium</taxon>
    </lineage>
</organism>
<feature type="domain" description="G-patch" evidence="3">
    <location>
        <begin position="27"/>
        <end position="73"/>
    </location>
</feature>
<evidence type="ECO:0000313" key="5">
    <source>
        <dbReference type="Proteomes" id="UP000803884"/>
    </source>
</evidence>
<dbReference type="PANTHER" id="PTHR23329">
    <property type="entry name" value="TUFTELIN-INTERACTING PROTEIN 11-RELATED"/>
    <property type="match status" value="1"/>
</dbReference>
<dbReference type="AlphaFoldDB" id="A0AB34KYC5"/>
<gene>
    <name evidence="4" type="ORF">WHR41_02346</name>
</gene>
<dbReference type="GO" id="GO:0071008">
    <property type="term" value="C:U2-type post-mRNA release spliceosomal complex"/>
    <property type="evidence" value="ECO:0007669"/>
    <property type="project" value="TreeGrafter"/>
</dbReference>
<name>A0AB34KYC5_9PEZI</name>
<dbReference type="InterPro" id="IPR022783">
    <property type="entry name" value="GCFC_dom"/>
</dbReference>
<protein>
    <recommendedName>
        <fullName evidence="3">G-patch domain-containing protein</fullName>
    </recommendedName>
</protein>
<dbReference type="Proteomes" id="UP000803884">
    <property type="component" value="Unassembled WGS sequence"/>
</dbReference>
<dbReference type="GeneID" id="96003790"/>
<dbReference type="GO" id="GO:0000390">
    <property type="term" value="P:spliceosomal complex disassembly"/>
    <property type="evidence" value="ECO:0007669"/>
    <property type="project" value="InterPro"/>
</dbReference>
<evidence type="ECO:0000256" key="2">
    <source>
        <dbReference type="SAM" id="MobiDB-lite"/>
    </source>
</evidence>
<dbReference type="EMBL" id="JAAQHG020000006">
    <property type="protein sequence ID" value="KAL1588575.1"/>
    <property type="molecule type" value="Genomic_DNA"/>
</dbReference>
<evidence type="ECO:0000313" key="4">
    <source>
        <dbReference type="EMBL" id="KAL1588575.1"/>
    </source>
</evidence>
<dbReference type="InterPro" id="IPR000467">
    <property type="entry name" value="G_patch_dom"/>
</dbReference>
<comment type="caution">
    <text evidence="4">The sequence shown here is derived from an EMBL/GenBank/DDBJ whole genome shotgun (WGS) entry which is preliminary data.</text>
</comment>
<dbReference type="Pfam" id="PF07842">
    <property type="entry name" value="GCFC"/>
    <property type="match status" value="1"/>
</dbReference>